<feature type="domain" description="VOC" evidence="1">
    <location>
        <begin position="104"/>
        <end position="220"/>
    </location>
</feature>
<name>A0A1H5HNQ2_9BRAD</name>
<dbReference type="GO" id="GO:0016829">
    <property type="term" value="F:lyase activity"/>
    <property type="evidence" value="ECO:0007669"/>
    <property type="project" value="UniProtKB-KW"/>
</dbReference>
<dbReference type="SUPFAM" id="SSF54593">
    <property type="entry name" value="Glyoxalase/Bleomycin resistance protein/Dihydroxybiphenyl dioxygenase"/>
    <property type="match status" value="1"/>
</dbReference>
<dbReference type="EMBL" id="FNTH01000001">
    <property type="protein sequence ID" value="SEE29311.1"/>
    <property type="molecule type" value="Genomic_DNA"/>
</dbReference>
<dbReference type="Pfam" id="PF00903">
    <property type="entry name" value="Glyoxalase"/>
    <property type="match status" value="1"/>
</dbReference>
<dbReference type="CDD" id="cd06587">
    <property type="entry name" value="VOC"/>
    <property type="match status" value="1"/>
</dbReference>
<dbReference type="OrthoDB" id="4725692at2"/>
<dbReference type="AlphaFoldDB" id="A0A1H5HNQ2"/>
<reference evidence="2 3" key="1">
    <citation type="submission" date="2016-10" db="EMBL/GenBank/DDBJ databases">
        <authorList>
            <person name="de Groot N.N."/>
        </authorList>
    </citation>
    <scope>NUCLEOTIDE SEQUENCE [LARGE SCALE GENOMIC DNA]</scope>
    <source>
        <strain evidence="2 3">MT12</strain>
    </source>
</reference>
<evidence type="ECO:0000313" key="3">
    <source>
        <dbReference type="Proteomes" id="UP000198992"/>
    </source>
</evidence>
<proteinExistence type="predicted"/>
<gene>
    <name evidence="2" type="ORF">SAMN05444164_7561</name>
</gene>
<organism evidence="2 3">
    <name type="scientific">Bradyrhizobium erythrophlei</name>
    <dbReference type="NCBI Taxonomy" id="1437360"/>
    <lineage>
        <taxon>Bacteria</taxon>
        <taxon>Pseudomonadati</taxon>
        <taxon>Pseudomonadota</taxon>
        <taxon>Alphaproteobacteria</taxon>
        <taxon>Hyphomicrobiales</taxon>
        <taxon>Nitrobacteraceae</taxon>
        <taxon>Bradyrhizobium</taxon>
    </lineage>
</organism>
<dbReference type="InterPro" id="IPR029068">
    <property type="entry name" value="Glyas_Bleomycin-R_OHBP_Dase"/>
</dbReference>
<dbReference type="InterPro" id="IPR037523">
    <property type="entry name" value="VOC_core"/>
</dbReference>
<keyword evidence="2" id="KW-0456">Lyase</keyword>
<dbReference type="Proteomes" id="UP000198992">
    <property type="component" value="Unassembled WGS sequence"/>
</dbReference>
<dbReference type="RefSeq" id="WP_092124742.1">
    <property type="nucleotide sequence ID" value="NZ_FNTH01000001.1"/>
</dbReference>
<sequence>MQLAKTVIDIGLSTNNLEPMLRFWQQDAGLRFDHVQPIRRGQKQYRHDAHGSVIKLNHHAEPLPDAAPSGYRELIVARDGVGAPQRMADPDGNSVCLVAPGHDGITQIAVSMAVRDLAAHRKFYGDILGFNEQSWSGGPAFRLGESLILLREDRAATVDPVRGARGWRYITLQVADIDAVHDGLRAKGVREGLAPVTLGEVARISMILDPDGNWIELSRRASIVGSLSDH</sequence>
<dbReference type="PROSITE" id="PS51819">
    <property type="entry name" value="VOC"/>
    <property type="match status" value="1"/>
</dbReference>
<evidence type="ECO:0000259" key="1">
    <source>
        <dbReference type="PROSITE" id="PS51819"/>
    </source>
</evidence>
<evidence type="ECO:0000313" key="2">
    <source>
        <dbReference type="EMBL" id="SEE29311.1"/>
    </source>
</evidence>
<protein>
    <submittedName>
        <fullName evidence="2">Lactoylglutathione lyase</fullName>
    </submittedName>
</protein>
<accession>A0A1H5HNQ2</accession>
<dbReference type="InterPro" id="IPR004360">
    <property type="entry name" value="Glyas_Fos-R_dOase_dom"/>
</dbReference>
<dbReference type="Gene3D" id="3.10.180.10">
    <property type="entry name" value="2,3-Dihydroxybiphenyl 1,2-Dioxygenase, domain 1"/>
    <property type="match status" value="1"/>
</dbReference>